<dbReference type="GO" id="GO:0010043">
    <property type="term" value="P:response to zinc ion"/>
    <property type="evidence" value="ECO:0007669"/>
    <property type="project" value="TreeGrafter"/>
</dbReference>
<protein>
    <submittedName>
        <fullName evidence="12">Zinc ABC transporter ATP-binding protein</fullName>
    </submittedName>
</protein>
<evidence type="ECO:0000256" key="3">
    <source>
        <dbReference type="ARBA" id="ARBA00022741"/>
    </source>
</evidence>
<keyword evidence="13" id="KW-1185">Reference proteome</keyword>
<evidence type="ECO:0000256" key="7">
    <source>
        <dbReference type="ARBA" id="ARBA00022967"/>
    </source>
</evidence>
<dbReference type="PROSITE" id="PS50893">
    <property type="entry name" value="ABC_TRANSPORTER_2"/>
    <property type="match status" value="1"/>
</dbReference>
<keyword evidence="7" id="KW-1278">Translocase</keyword>
<evidence type="ECO:0000256" key="5">
    <source>
        <dbReference type="ARBA" id="ARBA00022840"/>
    </source>
</evidence>
<dbReference type="AlphaFoldDB" id="A0A1V3A1C8"/>
<evidence type="ECO:0000256" key="4">
    <source>
        <dbReference type="ARBA" id="ARBA00022833"/>
    </source>
</evidence>
<dbReference type="OrthoDB" id="9806726at2"/>
<feature type="region of interest" description="Disordered" evidence="10">
    <location>
        <begin position="1"/>
        <end position="24"/>
    </location>
</feature>
<dbReference type="RefSeq" id="WP_077243732.1">
    <property type="nucleotide sequence ID" value="NZ_MUZR01000007.1"/>
</dbReference>
<feature type="domain" description="ABC transporter" evidence="11">
    <location>
        <begin position="26"/>
        <end position="241"/>
    </location>
</feature>
<dbReference type="InterPro" id="IPR003593">
    <property type="entry name" value="AAA+_ATPase"/>
</dbReference>
<organism evidence="12 13">
    <name type="scientific">Thioalkalivibrio halophilus</name>
    <dbReference type="NCBI Taxonomy" id="252474"/>
    <lineage>
        <taxon>Bacteria</taxon>
        <taxon>Pseudomonadati</taxon>
        <taxon>Pseudomonadota</taxon>
        <taxon>Gammaproteobacteria</taxon>
        <taxon>Chromatiales</taxon>
        <taxon>Ectothiorhodospiraceae</taxon>
        <taxon>Thioalkalivibrio</taxon>
    </lineage>
</organism>
<evidence type="ECO:0000256" key="2">
    <source>
        <dbReference type="ARBA" id="ARBA00022475"/>
    </source>
</evidence>
<keyword evidence="2" id="KW-1003">Cell membrane</keyword>
<dbReference type="PANTHER" id="PTHR42734:SF9">
    <property type="entry name" value="ZINC IMPORT ATP-BINDING PROTEIN ZNUC"/>
    <property type="match status" value="1"/>
</dbReference>
<keyword evidence="8" id="KW-0406">Ion transport</keyword>
<dbReference type="GO" id="GO:0006829">
    <property type="term" value="P:zinc ion transport"/>
    <property type="evidence" value="ECO:0007669"/>
    <property type="project" value="UniProtKB-KW"/>
</dbReference>
<dbReference type="InterPro" id="IPR050153">
    <property type="entry name" value="Metal_Ion_Import_ABC"/>
</dbReference>
<keyword evidence="3" id="KW-0547">Nucleotide-binding</keyword>
<reference evidence="12 13" key="1">
    <citation type="submission" date="2017-02" db="EMBL/GenBank/DDBJ databases">
        <title>Genomic diversity within the haloalkaliphilic genus Thioalkalivibrio.</title>
        <authorList>
            <person name="Ahn A.-C."/>
            <person name="Meier-Kolthoff J."/>
            <person name="Overmars L."/>
            <person name="Richter M."/>
            <person name="Woyke T."/>
            <person name="Sorokin D.Y."/>
            <person name="Muyzer G."/>
        </authorList>
    </citation>
    <scope>NUCLEOTIDE SEQUENCE [LARGE SCALE GENOMIC DNA]</scope>
    <source>
        <strain evidence="12 13">HL17</strain>
    </source>
</reference>
<sequence>MFAHVQHWLRGTRPTERPSRGGGPLVAAREVTIERGGRTILDRVSMAVHPGEAAMIIGPNGAGKTSLLRVLMGLWQPDGGHVERVADLRVGYMPQRLQIEPVLPLSVYRFLRMRQRLPRRELLAKLERVGVGHLIDSPIQSLSGGETQRVLLARALLGEPDLLVLDEPAQGVDVVGQGDVFVMLDDIRRESGCGVLIVSHDLHFVMAGAETVICLNQHVCCTGNPEEVSQHPEYRRLFPSVDLRGLAVYTHNHNHVHGLHGEVRPLDGAPEDSAGACDDPKHGPGCRH</sequence>
<gene>
    <name evidence="12" type="ORF">B1A74_03035</name>
</gene>
<keyword evidence="9" id="KW-0472">Membrane</keyword>
<proteinExistence type="predicted"/>
<dbReference type="PANTHER" id="PTHR42734">
    <property type="entry name" value="METAL TRANSPORT SYSTEM ATP-BINDING PROTEIN TM_0124-RELATED"/>
    <property type="match status" value="1"/>
</dbReference>
<dbReference type="Proteomes" id="UP000189177">
    <property type="component" value="Unassembled WGS sequence"/>
</dbReference>
<dbReference type="Gene3D" id="3.40.50.300">
    <property type="entry name" value="P-loop containing nucleotide triphosphate hydrolases"/>
    <property type="match status" value="1"/>
</dbReference>
<evidence type="ECO:0000256" key="6">
    <source>
        <dbReference type="ARBA" id="ARBA00022906"/>
    </source>
</evidence>
<dbReference type="SMART" id="SM00382">
    <property type="entry name" value="AAA"/>
    <property type="match status" value="1"/>
</dbReference>
<dbReference type="SUPFAM" id="SSF52540">
    <property type="entry name" value="P-loop containing nucleoside triphosphate hydrolases"/>
    <property type="match status" value="1"/>
</dbReference>
<feature type="region of interest" description="Disordered" evidence="10">
    <location>
        <begin position="260"/>
        <end position="288"/>
    </location>
</feature>
<evidence type="ECO:0000256" key="10">
    <source>
        <dbReference type="SAM" id="MobiDB-lite"/>
    </source>
</evidence>
<evidence type="ECO:0000256" key="8">
    <source>
        <dbReference type="ARBA" id="ARBA00023065"/>
    </source>
</evidence>
<dbReference type="STRING" id="252474.B1A74_03035"/>
<dbReference type="InterPro" id="IPR027417">
    <property type="entry name" value="P-loop_NTPase"/>
</dbReference>
<evidence type="ECO:0000256" key="9">
    <source>
        <dbReference type="ARBA" id="ARBA00023136"/>
    </source>
</evidence>
<keyword evidence="1" id="KW-0813">Transport</keyword>
<dbReference type="GO" id="GO:0005524">
    <property type="term" value="F:ATP binding"/>
    <property type="evidence" value="ECO:0007669"/>
    <property type="project" value="UniProtKB-KW"/>
</dbReference>
<accession>A0A1V3A1C8</accession>
<comment type="caution">
    <text evidence="12">The sequence shown here is derived from an EMBL/GenBank/DDBJ whole genome shotgun (WGS) entry which is preliminary data.</text>
</comment>
<dbReference type="GO" id="GO:0016887">
    <property type="term" value="F:ATP hydrolysis activity"/>
    <property type="evidence" value="ECO:0007669"/>
    <property type="project" value="InterPro"/>
</dbReference>
<evidence type="ECO:0000259" key="11">
    <source>
        <dbReference type="PROSITE" id="PS50893"/>
    </source>
</evidence>
<dbReference type="EMBL" id="MUZR01000007">
    <property type="protein sequence ID" value="OOC11135.1"/>
    <property type="molecule type" value="Genomic_DNA"/>
</dbReference>
<name>A0A1V3A1C8_9GAMM</name>
<dbReference type="Pfam" id="PF00005">
    <property type="entry name" value="ABC_tran"/>
    <property type="match status" value="1"/>
</dbReference>
<keyword evidence="6" id="KW-0864">Zinc transport</keyword>
<evidence type="ECO:0000256" key="1">
    <source>
        <dbReference type="ARBA" id="ARBA00022448"/>
    </source>
</evidence>
<keyword evidence="5 12" id="KW-0067">ATP-binding</keyword>
<evidence type="ECO:0000313" key="12">
    <source>
        <dbReference type="EMBL" id="OOC11135.1"/>
    </source>
</evidence>
<dbReference type="InterPro" id="IPR003439">
    <property type="entry name" value="ABC_transporter-like_ATP-bd"/>
</dbReference>
<evidence type="ECO:0000313" key="13">
    <source>
        <dbReference type="Proteomes" id="UP000189177"/>
    </source>
</evidence>
<keyword evidence="4" id="KW-0862">Zinc</keyword>